<dbReference type="HOGENOM" id="CLU_006937_8_2_1"/>
<keyword evidence="6" id="KW-0560">Oxidoreductase</keyword>
<keyword evidence="4" id="KW-0274">FAD</keyword>
<dbReference type="PANTHER" id="PTHR43098:SF2">
    <property type="entry name" value="FAD-BINDING MONOOXYGENASE AUSB-RELATED"/>
    <property type="match status" value="1"/>
</dbReference>
<evidence type="ECO:0008006" key="9">
    <source>
        <dbReference type="Google" id="ProtNLM"/>
    </source>
</evidence>
<evidence type="ECO:0000313" key="7">
    <source>
        <dbReference type="EMBL" id="EKG19740.1"/>
    </source>
</evidence>
<dbReference type="Gene3D" id="3.50.50.60">
    <property type="entry name" value="FAD/NAD(P)-binding domain"/>
    <property type="match status" value="3"/>
</dbReference>
<keyword evidence="5" id="KW-0521">NADP</keyword>
<evidence type="ECO:0000256" key="3">
    <source>
        <dbReference type="ARBA" id="ARBA00022630"/>
    </source>
</evidence>
<gene>
    <name evidence="7" type="ORF">MPH_02962</name>
</gene>
<keyword evidence="3" id="KW-0285">Flavoprotein</keyword>
<dbReference type="VEuPathDB" id="FungiDB:MPH_02962"/>
<name>K2SSN4_MACPH</name>
<evidence type="ECO:0000256" key="4">
    <source>
        <dbReference type="ARBA" id="ARBA00022827"/>
    </source>
</evidence>
<dbReference type="SUPFAM" id="SSF51905">
    <property type="entry name" value="FAD/NAD(P)-binding domain"/>
    <property type="match status" value="1"/>
</dbReference>
<dbReference type="EMBL" id="AHHD01000126">
    <property type="protein sequence ID" value="EKG19740.1"/>
    <property type="molecule type" value="Genomic_DNA"/>
</dbReference>
<dbReference type="PANTHER" id="PTHR43098">
    <property type="entry name" value="L-ORNITHINE N(5)-MONOOXYGENASE-RELATED"/>
    <property type="match status" value="1"/>
</dbReference>
<accession>K2SSN4</accession>
<proteinExistence type="inferred from homology"/>
<evidence type="ECO:0000256" key="5">
    <source>
        <dbReference type="ARBA" id="ARBA00022857"/>
    </source>
</evidence>
<dbReference type="Pfam" id="PF13450">
    <property type="entry name" value="NAD_binding_8"/>
    <property type="match status" value="1"/>
</dbReference>
<dbReference type="eggNOG" id="KOG1399">
    <property type="taxonomic scope" value="Eukaryota"/>
</dbReference>
<evidence type="ECO:0000256" key="2">
    <source>
        <dbReference type="ARBA" id="ARBA00010139"/>
    </source>
</evidence>
<reference evidence="7 8" key="1">
    <citation type="journal article" date="2012" name="BMC Genomics">
        <title>Tools to kill: Genome of one of the most destructive plant pathogenic fungi Macrophomina phaseolina.</title>
        <authorList>
            <person name="Islam M.S."/>
            <person name="Haque M.S."/>
            <person name="Islam M.M."/>
            <person name="Emdad E.M."/>
            <person name="Halim A."/>
            <person name="Hossen Q.M.M."/>
            <person name="Hossain M.Z."/>
            <person name="Ahmed B."/>
            <person name="Rahim S."/>
            <person name="Rahman M.S."/>
            <person name="Alam M.M."/>
            <person name="Hou S."/>
            <person name="Wan X."/>
            <person name="Saito J.A."/>
            <person name="Alam M."/>
        </authorList>
    </citation>
    <scope>NUCLEOTIDE SEQUENCE [LARGE SCALE GENOMIC DNA]</scope>
    <source>
        <strain evidence="7 8">MS6</strain>
    </source>
</reference>
<organism evidence="7 8">
    <name type="scientific">Macrophomina phaseolina (strain MS6)</name>
    <name type="common">Charcoal rot fungus</name>
    <dbReference type="NCBI Taxonomy" id="1126212"/>
    <lineage>
        <taxon>Eukaryota</taxon>
        <taxon>Fungi</taxon>
        <taxon>Dikarya</taxon>
        <taxon>Ascomycota</taxon>
        <taxon>Pezizomycotina</taxon>
        <taxon>Dothideomycetes</taxon>
        <taxon>Dothideomycetes incertae sedis</taxon>
        <taxon>Botryosphaeriales</taxon>
        <taxon>Botryosphaeriaceae</taxon>
        <taxon>Macrophomina</taxon>
    </lineage>
</organism>
<evidence type="ECO:0000313" key="8">
    <source>
        <dbReference type="Proteomes" id="UP000007129"/>
    </source>
</evidence>
<dbReference type="InParanoid" id="K2SSN4"/>
<comment type="caution">
    <text evidence="7">The sequence shown here is derived from an EMBL/GenBank/DDBJ whole genome shotgun (WGS) entry which is preliminary data.</text>
</comment>
<comment type="cofactor">
    <cofactor evidence="1">
        <name>FAD</name>
        <dbReference type="ChEBI" id="CHEBI:57692"/>
    </cofactor>
</comment>
<dbReference type="Proteomes" id="UP000007129">
    <property type="component" value="Unassembled WGS sequence"/>
</dbReference>
<comment type="similarity">
    <text evidence="2">Belongs to the FAD-binding monooxygenase family.</text>
</comment>
<evidence type="ECO:0000256" key="1">
    <source>
        <dbReference type="ARBA" id="ARBA00001974"/>
    </source>
</evidence>
<sequence length="563" mass="63095">MTYSSDALRRKYEEECAKRTRPDGALVFLELQDYPDLDKDPFVDYESLRAKQLLKDNDEIKFLIIGAGHSGLLTAVRLVQAGFAPEDIVLVDKAGGFGGVWYWNRYPGLTCDIEGSVYLPLLEETGYMPKHRYSHGPEIREHANRIARTWKLRGQFTTRVYSQEWDEKDARWIVRMIEHRGPGRPERNLSVRAQFVFCSPGTFHTSRVPNTPGFEDFRRTHPVFHTARWDYSVTGGSEEHPELTKLSDKTVAIVGTGATSIQVVPQLAEWSQNLYVFQRTPSYVGPRTQKEMEPKTWAKIAYGPGWQKARQENFIKTTTGEPMDEDLIGDGWSSAVGFSGITGSSAKGKISPDNVAQHIDELYALDVPHTESIRRHIESEVHDKEKAERLKPWYGSWCKRPTFHNDYLPAFNRENVTLIDTDGKGIEKYTPDGIVAGGKEYKVDVLVLATGFNSAGTAVSIAARAGMSIIGKGRKSIDEKWKPSEFGSLHGVATNGFPNLFFYTTANAAVHSNMTACLDMCAIHSAHIIAEAMRRTGGSEKTVVEVTREAEEAWGAEIAKRAR</sequence>
<evidence type="ECO:0000256" key="6">
    <source>
        <dbReference type="ARBA" id="ARBA00023002"/>
    </source>
</evidence>
<feature type="non-terminal residue" evidence="7">
    <location>
        <position position="563"/>
    </location>
</feature>
<dbReference type="InterPro" id="IPR050775">
    <property type="entry name" value="FAD-binding_Monooxygenases"/>
</dbReference>
<dbReference type="InterPro" id="IPR036188">
    <property type="entry name" value="FAD/NAD-bd_sf"/>
</dbReference>
<dbReference type="OrthoDB" id="66881at2759"/>
<dbReference type="AlphaFoldDB" id="K2SSN4"/>
<dbReference type="GO" id="GO:0016491">
    <property type="term" value="F:oxidoreductase activity"/>
    <property type="evidence" value="ECO:0007669"/>
    <property type="project" value="UniProtKB-KW"/>
</dbReference>
<protein>
    <recommendedName>
        <fullName evidence="9">Flavin-containing monooxygenase-like protein</fullName>
    </recommendedName>
</protein>